<evidence type="ECO:0000256" key="5">
    <source>
        <dbReference type="ARBA" id="ARBA00022490"/>
    </source>
</evidence>
<dbReference type="EMBL" id="CAIX01000169">
    <property type="protein sequence ID" value="CCI47415.1"/>
    <property type="molecule type" value="Genomic_DNA"/>
</dbReference>
<dbReference type="Pfam" id="PF04733">
    <property type="entry name" value="Coatomer_E"/>
    <property type="match status" value="1"/>
</dbReference>
<reference evidence="12 13" key="1">
    <citation type="submission" date="2012-05" db="EMBL/GenBank/DDBJ databases">
        <title>Recombination and specialization in a pathogen metapopulation.</title>
        <authorList>
            <person name="Gardiner A."/>
            <person name="Kemen E."/>
            <person name="Schultz-Larsen T."/>
            <person name="MacLean D."/>
            <person name="Van Oosterhout C."/>
            <person name="Jones J.D.G."/>
        </authorList>
    </citation>
    <scope>NUCLEOTIDE SEQUENCE [LARGE SCALE GENOMIC DNA]</scope>
    <source>
        <strain evidence="12 13">Ac Nc2</strain>
    </source>
</reference>
<comment type="caution">
    <text evidence="12">The sequence shown here is derived from an EMBL/GenBank/DDBJ whole genome shotgun (WGS) entry which is preliminary data.</text>
</comment>
<keyword evidence="8 11" id="KW-0333">Golgi apparatus</keyword>
<dbReference type="GO" id="GO:0000139">
    <property type="term" value="C:Golgi membrane"/>
    <property type="evidence" value="ECO:0007669"/>
    <property type="project" value="UniProtKB-SubCell"/>
</dbReference>
<dbReference type="STRING" id="65357.A0A024GLQ6"/>
<gene>
    <name evidence="12" type="ORF">BN9_084220</name>
</gene>
<evidence type="ECO:0000256" key="7">
    <source>
        <dbReference type="ARBA" id="ARBA00022927"/>
    </source>
</evidence>
<evidence type="ECO:0000256" key="6">
    <source>
        <dbReference type="ARBA" id="ARBA00022892"/>
    </source>
</evidence>
<dbReference type="GO" id="GO:0015031">
    <property type="term" value="P:protein transport"/>
    <property type="evidence" value="ECO:0007669"/>
    <property type="project" value="UniProtKB-UniRule"/>
</dbReference>
<dbReference type="Proteomes" id="UP000053237">
    <property type="component" value="Unassembled WGS sequence"/>
</dbReference>
<dbReference type="InterPro" id="IPR011990">
    <property type="entry name" value="TPR-like_helical_dom_sf"/>
</dbReference>
<dbReference type="GO" id="GO:0006891">
    <property type="term" value="P:intra-Golgi vesicle-mediated transport"/>
    <property type="evidence" value="ECO:0007669"/>
    <property type="project" value="TreeGrafter"/>
</dbReference>
<accession>A0A024GLQ6</accession>
<sequence>MAEPDELFTLKNQFWVGNYRNAISEASMLGHLNGAMKIERDVYVYRAYLGLYEYDHVLKSISDNPDTPIALSSVKLFAMYCTGGDKEIILLTLKEWLTEGNSSENPHLLLIAGIIYMQEGKLSDALSALHKGNSLEHMLTIVQLYARVNRLDLALKQLQDMRRIEEDSTCTQLAQAWFWVLKGGENADEAAQLFQELTDRFGKTCLLLNGGAVAFMALRNYVEAERLLLEAYSKESQNQDTLTNLIVVSTHLKRSNAQYIGELQKVAPMNAWLINLSRLEQEYLTAAASFA</sequence>
<keyword evidence="6 11" id="KW-0931">ER-Golgi transport</keyword>
<comment type="similarity">
    <text evidence="3 11">Belongs to the COPE family.</text>
</comment>
<evidence type="ECO:0000256" key="4">
    <source>
        <dbReference type="ARBA" id="ARBA00022448"/>
    </source>
</evidence>
<keyword evidence="9 11" id="KW-0472">Membrane</keyword>
<dbReference type="InterPro" id="IPR006822">
    <property type="entry name" value="Coatomer_esu"/>
</dbReference>
<dbReference type="PANTHER" id="PTHR10805">
    <property type="entry name" value="COATOMER SUBUNIT EPSILON"/>
    <property type="match status" value="1"/>
</dbReference>
<keyword evidence="7 11" id="KW-0653">Protein transport</keyword>
<evidence type="ECO:0000256" key="10">
    <source>
        <dbReference type="ARBA" id="ARBA00023329"/>
    </source>
</evidence>
<keyword evidence="5 11" id="KW-0963">Cytoplasm</keyword>
<proteinExistence type="inferred from homology"/>
<evidence type="ECO:0000256" key="9">
    <source>
        <dbReference type="ARBA" id="ARBA00023136"/>
    </source>
</evidence>
<dbReference type="GO" id="GO:0006890">
    <property type="term" value="P:retrograde vesicle-mediated transport, Golgi to endoplasmic reticulum"/>
    <property type="evidence" value="ECO:0007669"/>
    <property type="project" value="UniProtKB-UniRule"/>
</dbReference>
<evidence type="ECO:0000256" key="3">
    <source>
        <dbReference type="ARBA" id="ARBA00008827"/>
    </source>
</evidence>
<keyword evidence="4 11" id="KW-0813">Transport</keyword>
<evidence type="ECO:0000313" key="12">
    <source>
        <dbReference type="EMBL" id="CCI47415.1"/>
    </source>
</evidence>
<organism evidence="12 13">
    <name type="scientific">Albugo candida</name>
    <dbReference type="NCBI Taxonomy" id="65357"/>
    <lineage>
        <taxon>Eukaryota</taxon>
        <taxon>Sar</taxon>
        <taxon>Stramenopiles</taxon>
        <taxon>Oomycota</taxon>
        <taxon>Peronosporomycetes</taxon>
        <taxon>Albuginales</taxon>
        <taxon>Albuginaceae</taxon>
        <taxon>Albugo</taxon>
    </lineage>
</organism>
<comment type="subcellular location">
    <subcellularLocation>
        <location evidence="2">Cytoplasmic vesicle</location>
        <location evidence="2">COPI-coated vesicle membrane</location>
        <topology evidence="2">Peripheral membrane protein</topology>
        <orientation evidence="2">Cytoplasmic side</orientation>
    </subcellularLocation>
    <subcellularLocation>
        <location evidence="1">Golgi apparatus membrane</location>
        <topology evidence="1">Peripheral membrane protein</topology>
        <orientation evidence="1">Cytoplasmic side</orientation>
    </subcellularLocation>
</comment>
<evidence type="ECO:0000256" key="8">
    <source>
        <dbReference type="ARBA" id="ARBA00023034"/>
    </source>
</evidence>
<protein>
    <recommendedName>
        <fullName evidence="11">Coatomer subunit epsilon</fullName>
    </recommendedName>
</protein>
<evidence type="ECO:0000256" key="1">
    <source>
        <dbReference type="ARBA" id="ARBA00004255"/>
    </source>
</evidence>
<evidence type="ECO:0000256" key="11">
    <source>
        <dbReference type="PIRNR" id="PIRNR016478"/>
    </source>
</evidence>
<dbReference type="SUPFAM" id="SSF48452">
    <property type="entry name" value="TPR-like"/>
    <property type="match status" value="1"/>
</dbReference>
<dbReference type="GO" id="GO:0030126">
    <property type="term" value="C:COPI vesicle coat"/>
    <property type="evidence" value="ECO:0007669"/>
    <property type="project" value="TreeGrafter"/>
</dbReference>
<comment type="function">
    <text evidence="11">The coatomer is a cytosolic protein complex that binds to dilysine motifs and reversibly associates with Golgi non-clathrin-coated vesicles, which further mediate biosynthetic protein transport from the ER, via the Golgi up to the trans Golgi network. The coatomer complex is required for budding from Golgi membranes, and is essential for the retrograde Golgi-to-ER transport of dilysine-tagged proteins.</text>
</comment>
<name>A0A024GLQ6_9STRA</name>
<keyword evidence="10 11" id="KW-0968">Cytoplasmic vesicle</keyword>
<dbReference type="GO" id="GO:0006888">
    <property type="term" value="P:endoplasmic reticulum to Golgi vesicle-mediated transport"/>
    <property type="evidence" value="ECO:0007669"/>
    <property type="project" value="TreeGrafter"/>
</dbReference>
<evidence type="ECO:0000313" key="13">
    <source>
        <dbReference type="Proteomes" id="UP000053237"/>
    </source>
</evidence>
<dbReference type="Gene3D" id="1.25.40.10">
    <property type="entry name" value="Tetratricopeptide repeat domain"/>
    <property type="match status" value="1"/>
</dbReference>
<dbReference type="AlphaFoldDB" id="A0A024GLQ6"/>
<dbReference type="PANTHER" id="PTHR10805:SF0">
    <property type="entry name" value="COATOMER SUBUNIT EPSILON"/>
    <property type="match status" value="1"/>
</dbReference>
<evidence type="ECO:0000256" key="2">
    <source>
        <dbReference type="ARBA" id="ARBA00004347"/>
    </source>
</evidence>
<keyword evidence="13" id="KW-1185">Reference proteome</keyword>
<dbReference type="GO" id="GO:0005198">
    <property type="term" value="F:structural molecule activity"/>
    <property type="evidence" value="ECO:0007669"/>
    <property type="project" value="UniProtKB-UniRule"/>
</dbReference>
<dbReference type="OrthoDB" id="310217at2759"/>
<dbReference type="InParanoid" id="A0A024GLQ6"/>
<dbReference type="PIRSF" id="PIRSF016478">
    <property type="entry name" value="Coatomer_esu"/>
    <property type="match status" value="1"/>
</dbReference>